<sequence>MGVKVSSAHPPIHPKPRILDSSRKLPVTMNFALCLIMSVLALIGPAVSTPPYPPRSCFFYTGANTTHATCNEHPDIVCSNGCRDSFVVAEGCSRNDDPTAPVTTQTCNISFGRDTAAAKGE</sequence>
<evidence type="ECO:0000313" key="3">
    <source>
        <dbReference type="Proteomes" id="UP000037035"/>
    </source>
</evidence>
<feature type="transmembrane region" description="Helical" evidence="1">
    <location>
        <begin position="27"/>
        <end position="47"/>
    </location>
</feature>
<dbReference type="OrthoDB" id="2495772at2759"/>
<evidence type="ECO:0000313" key="2">
    <source>
        <dbReference type="EMBL" id="KNZ61849.1"/>
    </source>
</evidence>
<reference evidence="2 3" key="1">
    <citation type="submission" date="2015-08" db="EMBL/GenBank/DDBJ databases">
        <title>Next Generation Sequencing and Analysis of the Genome of Puccinia sorghi L Schw, the Causal Agent of Maize Common Rust.</title>
        <authorList>
            <person name="Rochi L."/>
            <person name="Burguener G."/>
            <person name="Darino M."/>
            <person name="Turjanski A."/>
            <person name="Kreff E."/>
            <person name="Dieguez M.J."/>
            <person name="Sacco F."/>
        </authorList>
    </citation>
    <scope>NUCLEOTIDE SEQUENCE [LARGE SCALE GENOMIC DNA]</scope>
    <source>
        <strain evidence="2 3">RO10H11247</strain>
    </source>
</reference>
<keyword evidence="1" id="KW-0472">Membrane</keyword>
<evidence type="ECO:0000256" key="1">
    <source>
        <dbReference type="SAM" id="Phobius"/>
    </source>
</evidence>
<keyword evidence="3" id="KW-1185">Reference proteome</keyword>
<keyword evidence="1" id="KW-1133">Transmembrane helix</keyword>
<name>A0A0L6VMD7_9BASI</name>
<organism evidence="2 3">
    <name type="scientific">Puccinia sorghi</name>
    <dbReference type="NCBI Taxonomy" id="27349"/>
    <lineage>
        <taxon>Eukaryota</taxon>
        <taxon>Fungi</taxon>
        <taxon>Dikarya</taxon>
        <taxon>Basidiomycota</taxon>
        <taxon>Pucciniomycotina</taxon>
        <taxon>Pucciniomycetes</taxon>
        <taxon>Pucciniales</taxon>
        <taxon>Pucciniaceae</taxon>
        <taxon>Puccinia</taxon>
    </lineage>
</organism>
<dbReference type="AlphaFoldDB" id="A0A0L6VMD7"/>
<gene>
    <name evidence="2" type="ORF">VP01_134g9</name>
</gene>
<keyword evidence="1" id="KW-0812">Transmembrane</keyword>
<dbReference type="VEuPathDB" id="FungiDB:VP01_134g9"/>
<dbReference type="EMBL" id="LAVV01003888">
    <property type="protein sequence ID" value="KNZ61849.1"/>
    <property type="molecule type" value="Genomic_DNA"/>
</dbReference>
<accession>A0A0L6VMD7</accession>
<protein>
    <submittedName>
        <fullName evidence="2">Uncharacterized protein</fullName>
    </submittedName>
</protein>
<comment type="caution">
    <text evidence="2">The sequence shown here is derived from an EMBL/GenBank/DDBJ whole genome shotgun (WGS) entry which is preliminary data.</text>
</comment>
<proteinExistence type="predicted"/>
<dbReference type="Proteomes" id="UP000037035">
    <property type="component" value="Unassembled WGS sequence"/>
</dbReference>